<organism evidence="1">
    <name type="scientific">Solanum lycopersicum</name>
    <name type="common">Tomato</name>
    <name type="synonym">Lycopersicon esculentum</name>
    <dbReference type="NCBI Taxonomy" id="4081"/>
    <lineage>
        <taxon>Eukaryota</taxon>
        <taxon>Viridiplantae</taxon>
        <taxon>Streptophyta</taxon>
        <taxon>Embryophyta</taxon>
        <taxon>Tracheophyta</taxon>
        <taxon>Spermatophyta</taxon>
        <taxon>Magnoliopsida</taxon>
        <taxon>eudicotyledons</taxon>
        <taxon>Gunneridae</taxon>
        <taxon>Pentapetalae</taxon>
        <taxon>asterids</taxon>
        <taxon>lamiids</taxon>
        <taxon>Solanales</taxon>
        <taxon>Solanaceae</taxon>
        <taxon>Solanoideae</taxon>
        <taxon>Solaneae</taxon>
        <taxon>Solanum</taxon>
        <taxon>Solanum subgen. Lycopersicon</taxon>
    </lineage>
</organism>
<dbReference type="InParanoid" id="K4C4W3"/>
<evidence type="ECO:0000313" key="2">
    <source>
        <dbReference type="Proteomes" id="UP000004994"/>
    </source>
</evidence>
<dbReference type="EnsemblPlants" id="Solyc06g035930.1.1">
    <property type="protein sequence ID" value="Solyc06g035930.1.1"/>
    <property type="gene ID" value="Solyc06g035930.1"/>
</dbReference>
<dbReference type="PaxDb" id="4081-Solyc06g035930.1.1"/>
<dbReference type="HOGENOM" id="CLU_2908475_0_0_1"/>
<accession>K4C4W3</accession>
<name>K4C4W3_SOLLC</name>
<reference evidence="1" key="2">
    <citation type="submission" date="2015-06" db="UniProtKB">
        <authorList>
            <consortium name="EnsemblPlants"/>
        </authorList>
    </citation>
    <scope>IDENTIFICATION</scope>
    <source>
        <strain evidence="1">cv. Heinz 1706</strain>
    </source>
</reference>
<dbReference type="AlphaFoldDB" id="K4C4W3"/>
<proteinExistence type="predicted"/>
<dbReference type="Proteomes" id="UP000004994">
    <property type="component" value="Chromosome 6"/>
</dbReference>
<evidence type="ECO:0000313" key="1">
    <source>
        <dbReference type="EnsemblPlants" id="Solyc06g035930.1.1"/>
    </source>
</evidence>
<sequence>MVSRFITTQQSRFCRPPNPVYFTFHVMQDATLYSSATIRVSFSVYKHLARKYLSMLGPCIST</sequence>
<protein>
    <submittedName>
        <fullName evidence="1">Uncharacterized protein</fullName>
    </submittedName>
</protein>
<keyword evidence="2" id="KW-1185">Reference proteome</keyword>
<reference evidence="1" key="1">
    <citation type="journal article" date="2012" name="Nature">
        <title>The tomato genome sequence provides insights into fleshy fruit evolution.</title>
        <authorList>
            <consortium name="Tomato Genome Consortium"/>
        </authorList>
    </citation>
    <scope>NUCLEOTIDE SEQUENCE [LARGE SCALE GENOMIC DNA]</scope>
    <source>
        <strain evidence="1">cv. Heinz 1706</strain>
    </source>
</reference>
<dbReference type="Gramene" id="Solyc06g035930.1.1">
    <property type="protein sequence ID" value="Solyc06g035930.1.1"/>
    <property type="gene ID" value="Solyc06g035930.1"/>
</dbReference>